<comment type="caution">
    <text evidence="1">The sequence shown here is derived from an EMBL/GenBank/DDBJ whole genome shotgun (WGS) entry which is preliminary data.</text>
</comment>
<sequence>MDQTPHVALLPGPGMGNLFPFIELAKQLVHHNHLSATILIPNAGPPPPAQTTVLQTLPKTIKHIFLPPADLPKDLNIVSQVVLTVTLSLPSLRHTLASLTTTTRLVALVVNLFGLDAFDIAEEFGISKYLFFPSPAIALLFSLHLPKLDETVIGEYRDLPEPVQLPGCVPVHGRDFPDPVQDRSLQGYKGLLQNVKRYGSADGIILNSFMELEEGAIKALQAEELGKPPVYAVGPLIRAGSSDGLERSECLQWLDCQPSGSVVFVSFGSAGTLSHDQLNELALGLELSAQRFLWVVKSPNDKSANEGLNLALRPKSDETGLVRREEIAKVVKNLMEGENGKKVRQRMERSKDVAAKVLSEEGSSRKSLSELASKWTNQKKN</sequence>
<proteinExistence type="predicted"/>
<keyword evidence="2" id="KW-1185">Reference proteome</keyword>
<evidence type="ECO:0000313" key="1">
    <source>
        <dbReference type="EMBL" id="KAI8026554.1"/>
    </source>
</evidence>
<protein>
    <submittedName>
        <fullName evidence="1">Hydroquinone glucosyltransferase</fullName>
    </submittedName>
</protein>
<organism evidence="1 2">
    <name type="scientific">Camellia lanceoleosa</name>
    <dbReference type="NCBI Taxonomy" id="1840588"/>
    <lineage>
        <taxon>Eukaryota</taxon>
        <taxon>Viridiplantae</taxon>
        <taxon>Streptophyta</taxon>
        <taxon>Embryophyta</taxon>
        <taxon>Tracheophyta</taxon>
        <taxon>Spermatophyta</taxon>
        <taxon>Magnoliopsida</taxon>
        <taxon>eudicotyledons</taxon>
        <taxon>Gunneridae</taxon>
        <taxon>Pentapetalae</taxon>
        <taxon>asterids</taxon>
        <taxon>Ericales</taxon>
        <taxon>Theaceae</taxon>
        <taxon>Camellia</taxon>
    </lineage>
</organism>
<gene>
    <name evidence="1" type="ORF">LOK49_LG02G00790</name>
</gene>
<accession>A0ACC0IMQ7</accession>
<evidence type="ECO:0000313" key="2">
    <source>
        <dbReference type="Proteomes" id="UP001060215"/>
    </source>
</evidence>
<dbReference type="EMBL" id="CM045760">
    <property type="protein sequence ID" value="KAI8026554.1"/>
    <property type="molecule type" value="Genomic_DNA"/>
</dbReference>
<name>A0ACC0IMQ7_9ERIC</name>
<dbReference type="Proteomes" id="UP001060215">
    <property type="component" value="Chromosome 3"/>
</dbReference>
<reference evidence="1 2" key="1">
    <citation type="journal article" date="2022" name="Plant J.">
        <title>Chromosome-level genome of Camellia lanceoleosa provides a valuable resource for understanding genome evolution and self-incompatibility.</title>
        <authorList>
            <person name="Gong W."/>
            <person name="Xiao S."/>
            <person name="Wang L."/>
            <person name="Liao Z."/>
            <person name="Chang Y."/>
            <person name="Mo W."/>
            <person name="Hu G."/>
            <person name="Li W."/>
            <person name="Zhao G."/>
            <person name="Zhu H."/>
            <person name="Hu X."/>
            <person name="Ji K."/>
            <person name="Xiang X."/>
            <person name="Song Q."/>
            <person name="Yuan D."/>
            <person name="Jin S."/>
            <person name="Zhang L."/>
        </authorList>
    </citation>
    <scope>NUCLEOTIDE SEQUENCE [LARGE SCALE GENOMIC DNA]</scope>
    <source>
        <strain evidence="1">SQ_2022a</strain>
    </source>
</reference>